<gene>
    <name evidence="2" type="ORF">GALL_549760</name>
</gene>
<comment type="caution">
    <text evidence="2">The sequence shown here is derived from an EMBL/GenBank/DDBJ whole genome shotgun (WGS) entry which is preliminary data.</text>
</comment>
<sequence length="63" mass="7053">MDVLDHHDRAIDQQPERQNQREQGDAVDGLADDQIDREHGEQGQRHGQGDDAGLAPAEEEPQQ</sequence>
<reference evidence="2" key="1">
    <citation type="submission" date="2016-10" db="EMBL/GenBank/DDBJ databases">
        <title>Sequence of Gallionella enrichment culture.</title>
        <authorList>
            <person name="Poehlein A."/>
            <person name="Muehling M."/>
            <person name="Daniel R."/>
        </authorList>
    </citation>
    <scope>NUCLEOTIDE SEQUENCE</scope>
</reference>
<proteinExistence type="predicted"/>
<name>A0A1J5P7P5_9ZZZZ</name>
<evidence type="ECO:0000313" key="2">
    <source>
        <dbReference type="EMBL" id="OIQ63484.1"/>
    </source>
</evidence>
<evidence type="ECO:0000256" key="1">
    <source>
        <dbReference type="SAM" id="MobiDB-lite"/>
    </source>
</evidence>
<dbReference type="EMBL" id="MLJW01008972">
    <property type="protein sequence ID" value="OIQ63484.1"/>
    <property type="molecule type" value="Genomic_DNA"/>
</dbReference>
<organism evidence="2">
    <name type="scientific">mine drainage metagenome</name>
    <dbReference type="NCBI Taxonomy" id="410659"/>
    <lineage>
        <taxon>unclassified sequences</taxon>
        <taxon>metagenomes</taxon>
        <taxon>ecological metagenomes</taxon>
    </lineage>
</organism>
<feature type="region of interest" description="Disordered" evidence="1">
    <location>
        <begin position="1"/>
        <end position="63"/>
    </location>
</feature>
<dbReference type="AlphaFoldDB" id="A0A1J5P7P5"/>
<protein>
    <submittedName>
        <fullName evidence="2">Uncharacterized protein</fullName>
    </submittedName>
</protein>
<accession>A0A1J5P7P5</accession>
<feature type="compositionally biased region" description="Basic and acidic residues" evidence="1">
    <location>
        <begin position="34"/>
        <end position="49"/>
    </location>
</feature>
<feature type="compositionally biased region" description="Basic and acidic residues" evidence="1">
    <location>
        <begin position="1"/>
        <end position="24"/>
    </location>
</feature>